<dbReference type="InterPro" id="IPR046357">
    <property type="entry name" value="PPIase_dom_sf"/>
</dbReference>
<organism evidence="14 15">
    <name type="scientific">Candidatus Nanogingivalis gingivitcus</name>
    <dbReference type="NCBI Taxonomy" id="2171992"/>
    <lineage>
        <taxon>Bacteria</taxon>
        <taxon>Candidatus Saccharimonadota</taxon>
        <taxon>Candidatus Nanosyncoccalia</taxon>
        <taxon>Candidatus Nanogingivales</taxon>
        <taxon>Candidatus Nanogingivalaceae</taxon>
        <taxon>Candidatus Nanogingivalis</taxon>
    </lineage>
</organism>
<dbReference type="HAMAP" id="MF_00303">
    <property type="entry name" value="Trigger_factor_Tig"/>
    <property type="match status" value="1"/>
</dbReference>
<dbReference type="Pfam" id="PF05697">
    <property type="entry name" value="Trigger_N"/>
    <property type="match status" value="1"/>
</dbReference>
<evidence type="ECO:0000256" key="2">
    <source>
        <dbReference type="ARBA" id="ARBA00005464"/>
    </source>
</evidence>
<comment type="catalytic activity">
    <reaction evidence="1 9 10">
        <text>[protein]-peptidylproline (omega=180) = [protein]-peptidylproline (omega=0)</text>
        <dbReference type="Rhea" id="RHEA:16237"/>
        <dbReference type="Rhea" id="RHEA-COMP:10747"/>
        <dbReference type="Rhea" id="RHEA-COMP:10748"/>
        <dbReference type="ChEBI" id="CHEBI:83833"/>
        <dbReference type="ChEBI" id="CHEBI:83834"/>
        <dbReference type="EC" id="5.2.1.8"/>
    </reaction>
</comment>
<evidence type="ECO:0000256" key="9">
    <source>
        <dbReference type="HAMAP-Rule" id="MF_00303"/>
    </source>
</evidence>
<reference evidence="14 15" key="2">
    <citation type="journal article" date="2020" name="Cell Rep.">
        <title>Acquisition and Adaptation of Ultra-small Parasitic Reduced Genome Bacteria to Mammalian Hosts.</title>
        <authorList>
            <person name="McLean J.S."/>
            <person name="Bor B."/>
            <person name="Kerns K.A."/>
            <person name="Liu Q."/>
            <person name="To T.T."/>
            <person name="Solden L."/>
            <person name="Hendrickson E.L."/>
            <person name="Wrighton K."/>
            <person name="Shi W."/>
            <person name="He X."/>
        </authorList>
    </citation>
    <scope>NUCLEOTIDE SEQUENCE [LARGE SCALE GENOMIC DNA]</scope>
    <source>
        <strain evidence="14 15">TM7_CMJM_G6_1_HOT_870</strain>
    </source>
</reference>
<sequence>MKTKVENISEVKVLLTISLDKEDLANAEQVALTKLAKDVKVSGFRKGKAPLEVVAKNVDPVKLNEQLMEDAVSKSVAEAFLKEEIKALARPEVEIKKYVPGSELEFTAETEILPAVKLGDYKKLKAKKEKVTVTDKEVTETIERIQKNFATKETVDRKAKKGDEVIIDFLGKKDGKPFDGGKAEKFPLELGSNSFIPGFEDGIIGKKAGEEFALDLEFPKDYHAKELAGQKVVFEVKLHEVKENSFPELTDEFVKEKFSEEFKNLEEFKKQIKEDLLTQKTQQADEKFKDELVRELAEKSEIPVPSVLLQDQQSHIEMDMQRNLMYSGLSLDQYLERMGKTREEWLENEVKKVAEERVKAGLALAELSKVEKIESDLVEVEKRLEQLKAQYGSNKEALKQLESEDIKRDIANQILTEKAIDRLVELNSKK</sequence>
<dbReference type="NCBIfam" id="TIGR00115">
    <property type="entry name" value="tig"/>
    <property type="match status" value="1"/>
</dbReference>
<keyword evidence="9 11" id="KW-0132">Cell division</keyword>
<dbReference type="Gene3D" id="3.10.50.40">
    <property type="match status" value="1"/>
</dbReference>
<dbReference type="RefSeq" id="WP_129718705.1">
    <property type="nucleotide sequence ID" value="NZ_PRLK01000003.1"/>
</dbReference>
<feature type="coiled-coil region" evidence="12">
    <location>
        <begin position="370"/>
        <end position="404"/>
    </location>
</feature>
<keyword evidence="9 11" id="KW-0131">Cell cycle</keyword>
<evidence type="ECO:0000256" key="7">
    <source>
        <dbReference type="ARBA" id="ARBA00023235"/>
    </source>
</evidence>
<dbReference type="Proteomes" id="UP001190925">
    <property type="component" value="Unassembled WGS sequence"/>
</dbReference>
<evidence type="ECO:0000256" key="8">
    <source>
        <dbReference type="ARBA" id="ARBA00029986"/>
    </source>
</evidence>
<keyword evidence="6 9" id="KW-0143">Chaperone</keyword>
<dbReference type="SUPFAM" id="SSF109998">
    <property type="entry name" value="Triger factor/SurA peptide-binding domain-like"/>
    <property type="match status" value="1"/>
</dbReference>
<comment type="caution">
    <text evidence="14">The sequence shown here is derived from an EMBL/GenBank/DDBJ whole genome shotgun (WGS) entry which is preliminary data.</text>
</comment>
<evidence type="ECO:0000256" key="12">
    <source>
        <dbReference type="SAM" id="Coils"/>
    </source>
</evidence>
<dbReference type="PANTHER" id="PTHR30560">
    <property type="entry name" value="TRIGGER FACTOR CHAPERONE AND PEPTIDYL-PROLYL CIS/TRANS ISOMERASE"/>
    <property type="match status" value="1"/>
</dbReference>
<dbReference type="PANTHER" id="PTHR30560:SF3">
    <property type="entry name" value="TRIGGER FACTOR-LIKE PROTEIN TIG, CHLOROPLASTIC"/>
    <property type="match status" value="1"/>
</dbReference>
<dbReference type="Pfam" id="PF00254">
    <property type="entry name" value="FKBP_C"/>
    <property type="match status" value="1"/>
</dbReference>
<evidence type="ECO:0000256" key="6">
    <source>
        <dbReference type="ARBA" id="ARBA00023186"/>
    </source>
</evidence>
<evidence type="ECO:0000256" key="5">
    <source>
        <dbReference type="ARBA" id="ARBA00023110"/>
    </source>
</evidence>
<proteinExistence type="inferred from homology"/>
<dbReference type="Gene3D" id="3.30.70.1050">
    <property type="entry name" value="Trigger factor ribosome-binding domain"/>
    <property type="match status" value="1"/>
</dbReference>
<evidence type="ECO:0000256" key="4">
    <source>
        <dbReference type="ARBA" id="ARBA00016902"/>
    </source>
</evidence>
<evidence type="ECO:0000313" key="15">
    <source>
        <dbReference type="Proteomes" id="UP001190925"/>
    </source>
</evidence>
<dbReference type="GO" id="GO:0003755">
    <property type="term" value="F:peptidyl-prolyl cis-trans isomerase activity"/>
    <property type="evidence" value="ECO:0007669"/>
    <property type="project" value="UniProtKB-EC"/>
</dbReference>
<dbReference type="SUPFAM" id="SSF54534">
    <property type="entry name" value="FKBP-like"/>
    <property type="match status" value="1"/>
</dbReference>
<dbReference type="PROSITE" id="PS50059">
    <property type="entry name" value="FKBP_PPIASE"/>
    <property type="match status" value="1"/>
</dbReference>
<gene>
    <name evidence="9 14" type="primary">tig</name>
    <name evidence="14" type="ORF">G6CMJM_00289</name>
</gene>
<dbReference type="EMBL" id="PRLK01000003">
    <property type="protein sequence ID" value="RYC72793.1"/>
    <property type="molecule type" value="Genomic_DNA"/>
</dbReference>
<evidence type="ECO:0000256" key="3">
    <source>
        <dbReference type="ARBA" id="ARBA00013194"/>
    </source>
</evidence>
<protein>
    <recommendedName>
        <fullName evidence="4 9">Trigger factor</fullName>
        <shortName evidence="9">TF</shortName>
        <ecNumber evidence="3 9">5.2.1.8</ecNumber>
    </recommendedName>
    <alternativeName>
        <fullName evidence="8 9">PPIase</fullName>
    </alternativeName>
</protein>
<dbReference type="InterPro" id="IPR008880">
    <property type="entry name" value="Trigger_fac_C"/>
</dbReference>
<dbReference type="Gene3D" id="1.10.3120.10">
    <property type="entry name" value="Trigger factor, C-terminal domain"/>
    <property type="match status" value="1"/>
</dbReference>
<dbReference type="Pfam" id="PF05698">
    <property type="entry name" value="Trigger_C"/>
    <property type="match status" value="1"/>
</dbReference>
<dbReference type="InterPro" id="IPR036611">
    <property type="entry name" value="Trigger_fac_ribosome-bd_sf"/>
</dbReference>
<dbReference type="InterPro" id="IPR001179">
    <property type="entry name" value="PPIase_FKBP_dom"/>
</dbReference>
<dbReference type="InterPro" id="IPR008881">
    <property type="entry name" value="Trigger_fac_ribosome-bd_bac"/>
</dbReference>
<accession>A0ABY0FIQ2</accession>
<evidence type="ECO:0000259" key="13">
    <source>
        <dbReference type="PROSITE" id="PS50059"/>
    </source>
</evidence>
<comment type="subcellular location">
    <subcellularLocation>
        <location evidence="9">Cytoplasm</location>
    </subcellularLocation>
    <text evidence="9">About half TF is bound to the ribosome near the polypeptide exit tunnel while the other half is free in the cytoplasm.</text>
</comment>
<feature type="domain" description="PPIase FKBP-type" evidence="13">
    <location>
        <begin position="162"/>
        <end position="242"/>
    </location>
</feature>
<dbReference type="EC" id="5.2.1.8" evidence="3 9"/>
<comment type="similarity">
    <text evidence="2 9 11">Belongs to the FKBP-type PPIase family. Tig subfamily.</text>
</comment>
<keyword evidence="5 9" id="KW-0697">Rotamase</keyword>
<evidence type="ECO:0000256" key="1">
    <source>
        <dbReference type="ARBA" id="ARBA00000971"/>
    </source>
</evidence>
<keyword evidence="9" id="KW-0963">Cytoplasm</keyword>
<dbReference type="InterPro" id="IPR027304">
    <property type="entry name" value="Trigger_fact/SurA_dom_sf"/>
</dbReference>
<keyword evidence="15" id="KW-1185">Reference proteome</keyword>
<dbReference type="SUPFAM" id="SSF102735">
    <property type="entry name" value="Trigger factor ribosome-binding domain"/>
    <property type="match status" value="1"/>
</dbReference>
<dbReference type="InterPro" id="IPR037041">
    <property type="entry name" value="Trigger_fac_C_sf"/>
</dbReference>
<evidence type="ECO:0000256" key="10">
    <source>
        <dbReference type="PROSITE-ProRule" id="PRU00277"/>
    </source>
</evidence>
<evidence type="ECO:0000256" key="11">
    <source>
        <dbReference type="RuleBase" id="RU003914"/>
    </source>
</evidence>
<keyword evidence="7 9" id="KW-0413">Isomerase</keyword>
<keyword evidence="12" id="KW-0175">Coiled coil</keyword>
<dbReference type="InterPro" id="IPR005215">
    <property type="entry name" value="Trig_fac"/>
</dbReference>
<reference evidence="14 15" key="1">
    <citation type="journal article" date="2018" name="bioRxiv">
        <title>Evidence of independent acquisition and adaption of ultra-small bacteria to human hosts across the highly diverse yet reduced genomes of the phylum Saccharibacteria.</title>
        <authorList>
            <person name="McLean J.S."/>
            <person name="Bor B."/>
            <person name="To T.T."/>
            <person name="Liu Q."/>
            <person name="Kearns K.A."/>
            <person name="Solden L.M."/>
            <person name="Wrighton K.C."/>
            <person name="He X."/>
            <person name="Shi W."/>
        </authorList>
    </citation>
    <scope>NUCLEOTIDE SEQUENCE [LARGE SCALE GENOMIC DNA]</scope>
    <source>
        <strain evidence="14 15">TM7_CMJM_G6_1_HOT_870</strain>
    </source>
</reference>
<dbReference type="PIRSF" id="PIRSF003095">
    <property type="entry name" value="Trigger_factor"/>
    <property type="match status" value="1"/>
</dbReference>
<comment type="domain">
    <text evidence="9">Consists of 3 domains; the N-terminus binds the ribosome, the middle domain has PPIase activity, while the C-terminus has intrinsic chaperone activity on its own.</text>
</comment>
<comment type="function">
    <text evidence="9">Involved in protein export. Acts as a chaperone by maintaining the newly synthesized protein in an open conformation. Functions as a peptidyl-prolyl cis-trans isomerase.</text>
</comment>
<name>A0ABY0FIQ2_9BACT</name>
<evidence type="ECO:0000313" key="14">
    <source>
        <dbReference type="EMBL" id="RYC72793.1"/>
    </source>
</evidence>